<dbReference type="GO" id="GO:0006355">
    <property type="term" value="P:regulation of DNA-templated transcription"/>
    <property type="evidence" value="ECO:0007669"/>
    <property type="project" value="InterPro"/>
</dbReference>
<dbReference type="EMBL" id="NHSF01000092">
    <property type="protein sequence ID" value="MBK5932336.1"/>
    <property type="molecule type" value="Genomic_DNA"/>
</dbReference>
<dbReference type="InterPro" id="IPR016032">
    <property type="entry name" value="Sig_transdc_resp-reg_C-effctor"/>
</dbReference>
<proteinExistence type="predicted"/>
<dbReference type="AlphaFoldDB" id="A0AAJ0UIV0"/>
<dbReference type="InterPro" id="IPR036388">
    <property type="entry name" value="WH-like_DNA-bd_sf"/>
</dbReference>
<organism evidence="1 2">
    <name type="scientific">Halochromatium salexigens</name>
    <name type="common">Chromatium salexigens</name>
    <dbReference type="NCBI Taxonomy" id="49447"/>
    <lineage>
        <taxon>Bacteria</taxon>
        <taxon>Pseudomonadati</taxon>
        <taxon>Pseudomonadota</taxon>
        <taxon>Gammaproteobacteria</taxon>
        <taxon>Chromatiales</taxon>
        <taxon>Chromatiaceae</taxon>
        <taxon>Halochromatium</taxon>
    </lineage>
</organism>
<dbReference type="Gene3D" id="1.10.10.10">
    <property type="entry name" value="Winged helix-like DNA-binding domain superfamily/Winged helix DNA-binding domain"/>
    <property type="match status" value="1"/>
</dbReference>
<keyword evidence="2" id="KW-1185">Reference proteome</keyword>
<dbReference type="Proteomes" id="UP001296967">
    <property type="component" value="Unassembled WGS sequence"/>
</dbReference>
<gene>
    <name evidence="1" type="ORF">CCR82_17830</name>
</gene>
<name>A0AAJ0UIV0_HALSE</name>
<reference evidence="1" key="2">
    <citation type="journal article" date="2020" name="Microorganisms">
        <title>Osmotic Adaptation and Compatible Solute Biosynthesis of Phototrophic Bacteria as Revealed from Genome Analyses.</title>
        <authorList>
            <person name="Imhoff J.F."/>
            <person name="Rahn T."/>
            <person name="Kunzel S."/>
            <person name="Keller A."/>
            <person name="Neulinger S.C."/>
        </authorList>
    </citation>
    <scope>NUCLEOTIDE SEQUENCE</scope>
    <source>
        <strain evidence="1">DSM 4395</strain>
    </source>
</reference>
<dbReference type="RefSeq" id="WP_201247186.1">
    <property type="nucleotide sequence ID" value="NZ_NHSF01000092.1"/>
</dbReference>
<comment type="caution">
    <text evidence="1">The sequence shown here is derived from an EMBL/GenBank/DDBJ whole genome shotgun (WGS) entry which is preliminary data.</text>
</comment>
<accession>A0AAJ0UIV0</accession>
<evidence type="ECO:0000313" key="1">
    <source>
        <dbReference type="EMBL" id="MBK5932336.1"/>
    </source>
</evidence>
<protein>
    <recommendedName>
        <fullName evidence="3">Homeodomain-like domain-containing protein</fullName>
    </recommendedName>
</protein>
<dbReference type="GO" id="GO:0003677">
    <property type="term" value="F:DNA binding"/>
    <property type="evidence" value="ECO:0007669"/>
    <property type="project" value="InterPro"/>
</dbReference>
<sequence>MADDTRNDDEAVVGLDDGLTDQQREGARLAAAGWKGTDIAESLGVRQETVSRWRKLAAYRAAIEGHLADSRNATAGRMADLVEHALDVIEEQMDYKHDRSIKLRAAIALLQLSGLGRAMAAAQSPRSGQAAAAAGGD</sequence>
<dbReference type="SUPFAM" id="SSF46894">
    <property type="entry name" value="C-terminal effector domain of the bipartite response regulators"/>
    <property type="match status" value="1"/>
</dbReference>
<reference evidence="1" key="1">
    <citation type="submission" date="2017-05" db="EMBL/GenBank/DDBJ databases">
        <authorList>
            <person name="Imhoff J.F."/>
            <person name="Rahn T."/>
            <person name="Kuenzel S."/>
            <person name="Neulinger S.C."/>
        </authorList>
    </citation>
    <scope>NUCLEOTIDE SEQUENCE</scope>
    <source>
        <strain evidence="1">DSM 4395</strain>
    </source>
</reference>
<evidence type="ECO:0000313" key="2">
    <source>
        <dbReference type="Proteomes" id="UP001296967"/>
    </source>
</evidence>
<evidence type="ECO:0008006" key="3">
    <source>
        <dbReference type="Google" id="ProtNLM"/>
    </source>
</evidence>